<name>A0A5A7QZ79_STRAF</name>
<organism evidence="1 2">
    <name type="scientific">Striga asiatica</name>
    <name type="common">Asiatic witchweed</name>
    <name type="synonym">Buchnera asiatica</name>
    <dbReference type="NCBI Taxonomy" id="4170"/>
    <lineage>
        <taxon>Eukaryota</taxon>
        <taxon>Viridiplantae</taxon>
        <taxon>Streptophyta</taxon>
        <taxon>Embryophyta</taxon>
        <taxon>Tracheophyta</taxon>
        <taxon>Spermatophyta</taxon>
        <taxon>Magnoliopsida</taxon>
        <taxon>eudicotyledons</taxon>
        <taxon>Gunneridae</taxon>
        <taxon>Pentapetalae</taxon>
        <taxon>asterids</taxon>
        <taxon>lamiids</taxon>
        <taxon>Lamiales</taxon>
        <taxon>Orobanchaceae</taxon>
        <taxon>Buchnereae</taxon>
        <taxon>Striga</taxon>
    </lineage>
</organism>
<gene>
    <name evidence="1" type="ORF">STAS_27697</name>
</gene>
<dbReference type="GO" id="GO:0007229">
    <property type="term" value="P:integrin-mediated signaling pathway"/>
    <property type="evidence" value="ECO:0007669"/>
    <property type="project" value="UniProtKB-KW"/>
</dbReference>
<comment type="caution">
    <text evidence="1">The sequence shown here is derived from an EMBL/GenBank/DDBJ whole genome shotgun (WGS) entry which is preliminary data.</text>
</comment>
<evidence type="ECO:0000313" key="1">
    <source>
        <dbReference type="EMBL" id="GER50396.1"/>
    </source>
</evidence>
<keyword evidence="2" id="KW-1185">Reference proteome</keyword>
<dbReference type="AlphaFoldDB" id="A0A5A7QZ79"/>
<protein>
    <submittedName>
        <fullName evidence="1">Disintegrin and metalloproteinase</fullName>
    </submittedName>
</protein>
<accession>A0A5A7QZ79</accession>
<proteinExistence type="predicted"/>
<keyword evidence="1" id="KW-0401">Integrin</keyword>
<sequence length="182" mass="20194">MIESKRENPSPREESEGRIIFRVLLKVEIWCLTLFNKSTIPKAISAATANISAIARGKLERTDNTFLGKPFKPKEPSFLPHPSAADGGGFTVPPPLPPPASTGVPPGSGASIFVVVGTCKMAFLPFFLLWFSEVLSLENTVLLLLNERVSVSMPPFLQLQELYRIELFVKENRFLKLKLLQN</sequence>
<dbReference type="Proteomes" id="UP000325081">
    <property type="component" value="Unassembled WGS sequence"/>
</dbReference>
<evidence type="ECO:0000313" key="2">
    <source>
        <dbReference type="Proteomes" id="UP000325081"/>
    </source>
</evidence>
<dbReference type="EMBL" id="BKCP01009181">
    <property type="protein sequence ID" value="GER50396.1"/>
    <property type="molecule type" value="Genomic_DNA"/>
</dbReference>
<reference evidence="2" key="1">
    <citation type="journal article" date="2019" name="Curr. Biol.">
        <title>Genome Sequence of Striga asiatica Provides Insight into the Evolution of Plant Parasitism.</title>
        <authorList>
            <person name="Yoshida S."/>
            <person name="Kim S."/>
            <person name="Wafula E.K."/>
            <person name="Tanskanen J."/>
            <person name="Kim Y.M."/>
            <person name="Honaas L."/>
            <person name="Yang Z."/>
            <person name="Spallek T."/>
            <person name="Conn C.E."/>
            <person name="Ichihashi Y."/>
            <person name="Cheong K."/>
            <person name="Cui S."/>
            <person name="Der J.P."/>
            <person name="Gundlach H."/>
            <person name="Jiao Y."/>
            <person name="Hori C."/>
            <person name="Ishida J.K."/>
            <person name="Kasahara H."/>
            <person name="Kiba T."/>
            <person name="Kim M.S."/>
            <person name="Koo N."/>
            <person name="Laohavisit A."/>
            <person name="Lee Y.H."/>
            <person name="Lumba S."/>
            <person name="McCourt P."/>
            <person name="Mortimer J.C."/>
            <person name="Mutuku J.M."/>
            <person name="Nomura T."/>
            <person name="Sasaki-Sekimoto Y."/>
            <person name="Seto Y."/>
            <person name="Wang Y."/>
            <person name="Wakatake T."/>
            <person name="Sakakibara H."/>
            <person name="Demura T."/>
            <person name="Yamaguchi S."/>
            <person name="Yoneyama K."/>
            <person name="Manabe R.I."/>
            <person name="Nelson D.C."/>
            <person name="Schulman A.H."/>
            <person name="Timko M.P."/>
            <person name="dePamphilis C.W."/>
            <person name="Choi D."/>
            <person name="Shirasu K."/>
        </authorList>
    </citation>
    <scope>NUCLEOTIDE SEQUENCE [LARGE SCALE GENOMIC DNA]</scope>
    <source>
        <strain evidence="2">cv. UVA1</strain>
    </source>
</reference>